<evidence type="ECO:0000313" key="14">
    <source>
        <dbReference type="EMBL" id="TDW61203.1"/>
    </source>
</evidence>
<feature type="domain" description="HAMP" evidence="12">
    <location>
        <begin position="283"/>
        <end position="335"/>
    </location>
</feature>
<protein>
    <recommendedName>
        <fullName evidence="3">histidine kinase</fullName>
        <ecNumber evidence="3">2.7.13.3</ecNumber>
    </recommendedName>
</protein>
<dbReference type="RefSeq" id="WP_094277413.1">
    <property type="nucleotide sequence ID" value="NZ_JBLWZI010000002.1"/>
</dbReference>
<dbReference type="SMART" id="SM00388">
    <property type="entry name" value="HisKA"/>
    <property type="match status" value="1"/>
</dbReference>
<dbReference type="InterPro" id="IPR003661">
    <property type="entry name" value="HisK_dim/P_dom"/>
</dbReference>
<dbReference type="PANTHER" id="PTHR43065:SF10">
    <property type="entry name" value="PEROXIDE STRESS-ACTIVATED HISTIDINE KINASE MAK3"/>
    <property type="match status" value="1"/>
</dbReference>
<keyword evidence="10" id="KW-0812">Transmembrane</keyword>
<evidence type="ECO:0000313" key="15">
    <source>
        <dbReference type="Proteomes" id="UP000243640"/>
    </source>
</evidence>
<dbReference type="GO" id="GO:0000155">
    <property type="term" value="F:phosphorelay sensor kinase activity"/>
    <property type="evidence" value="ECO:0007669"/>
    <property type="project" value="InterPro"/>
</dbReference>
<evidence type="ECO:0000256" key="9">
    <source>
        <dbReference type="ARBA" id="ARBA00023012"/>
    </source>
</evidence>
<keyword evidence="5" id="KW-0808">Transferase</keyword>
<evidence type="ECO:0000256" key="4">
    <source>
        <dbReference type="ARBA" id="ARBA00022553"/>
    </source>
</evidence>
<dbReference type="SMART" id="SM00387">
    <property type="entry name" value="HATPase_c"/>
    <property type="match status" value="1"/>
</dbReference>
<reference evidence="14 16" key="2">
    <citation type="submission" date="2019-03" db="EMBL/GenBank/DDBJ databases">
        <title>Genomic Encyclopedia of Archaeal and Bacterial Type Strains, Phase II (KMG-II): from individual species to whole genera.</title>
        <authorList>
            <person name="Goeker M."/>
        </authorList>
    </citation>
    <scope>NUCLEOTIDE SEQUENCE [LARGE SCALE GENOMIC DNA]</scope>
    <source>
        <strain evidence="14 16">DSM 15594</strain>
    </source>
</reference>
<dbReference type="Pfam" id="PF00672">
    <property type="entry name" value="HAMP"/>
    <property type="match status" value="1"/>
</dbReference>
<keyword evidence="9" id="KW-0902">Two-component regulatory system</keyword>
<comment type="subcellular location">
    <subcellularLocation>
        <location evidence="2">Membrane</location>
    </subcellularLocation>
</comment>
<reference evidence="13 15" key="1">
    <citation type="submission" date="2017-08" db="EMBL/GenBank/DDBJ databases">
        <title>Draft Genome Sequence of the Marine Bacterium Oceanimonas baumannii ATCC 700832.</title>
        <authorList>
            <person name="Mcclelland W.D."/>
            <person name="Brennan M.A."/>
            <person name="Trachtenberg A.M."/>
            <person name="Maclea K.S."/>
        </authorList>
    </citation>
    <scope>NUCLEOTIDE SEQUENCE [LARGE SCALE GENOMIC DNA]</scope>
    <source>
        <strain evidence="13 15">ATCC 700832</strain>
    </source>
</reference>
<dbReference type="SMART" id="SM00304">
    <property type="entry name" value="HAMP"/>
    <property type="match status" value="1"/>
</dbReference>
<dbReference type="Pfam" id="PF00512">
    <property type="entry name" value="HisKA"/>
    <property type="match status" value="1"/>
</dbReference>
<accession>A0A235CNI3</accession>
<evidence type="ECO:0000256" key="2">
    <source>
        <dbReference type="ARBA" id="ARBA00004370"/>
    </source>
</evidence>
<keyword evidence="8" id="KW-0067">ATP-binding</keyword>
<evidence type="ECO:0000256" key="3">
    <source>
        <dbReference type="ARBA" id="ARBA00012438"/>
    </source>
</evidence>
<evidence type="ECO:0000259" key="12">
    <source>
        <dbReference type="PROSITE" id="PS50885"/>
    </source>
</evidence>
<comment type="catalytic activity">
    <reaction evidence="1">
        <text>ATP + protein L-histidine = ADP + protein N-phospho-L-histidine.</text>
        <dbReference type="EC" id="2.7.13.3"/>
    </reaction>
</comment>
<evidence type="ECO:0000256" key="5">
    <source>
        <dbReference type="ARBA" id="ARBA00022679"/>
    </source>
</evidence>
<keyword evidence="7 14" id="KW-0418">Kinase</keyword>
<comment type="caution">
    <text evidence="13">The sequence shown here is derived from an EMBL/GenBank/DDBJ whole genome shotgun (WGS) entry which is preliminary data.</text>
</comment>
<dbReference type="CDD" id="cd06225">
    <property type="entry name" value="HAMP"/>
    <property type="match status" value="1"/>
</dbReference>
<keyword evidence="16" id="KW-1185">Reference proteome</keyword>
<dbReference type="InterPro" id="IPR003594">
    <property type="entry name" value="HATPase_dom"/>
</dbReference>
<dbReference type="Gene3D" id="3.30.565.10">
    <property type="entry name" value="Histidine kinase-like ATPase, C-terminal domain"/>
    <property type="match status" value="1"/>
</dbReference>
<dbReference type="CDD" id="cd00075">
    <property type="entry name" value="HATPase"/>
    <property type="match status" value="1"/>
</dbReference>
<keyword evidence="6" id="KW-0547">Nucleotide-binding</keyword>
<dbReference type="EMBL" id="NQJF01000003">
    <property type="protein sequence ID" value="OYD25587.1"/>
    <property type="molecule type" value="Genomic_DNA"/>
</dbReference>
<evidence type="ECO:0000256" key="6">
    <source>
        <dbReference type="ARBA" id="ARBA00022741"/>
    </source>
</evidence>
<evidence type="ECO:0000256" key="1">
    <source>
        <dbReference type="ARBA" id="ARBA00000085"/>
    </source>
</evidence>
<sequence>MRIKQRSKYLSSQYLWLSLLVALVPLLSFATLYDSYFAQLVMRITDGQLKVQLAATRNEFRSHLQDRRYELEALIDQFDNAATFTHTGYHTLSPELKSLLRLQLDNKAIYGVAFFDANDNLLWSFPDQALTQARYQNMRMGPTSTFENVDLIGPGKHSWDTPSALLMRKAMIASPLSPSAPTPSIALILRFNILASISRSLQLGGVYKALLSTPDGRYYDTVGQPASPSGNFSQHELVPGWTLRLVQNSELVEPPSAQMRYWLIGLVAGTVISLMLLHWYLSRRLKRQVDVLVRSVEQVANGDLETPVQQLSNIEIGRLTQAVERMRGQLKQVISSAVDRERQASLGQLAAGLAHDIRNPLTTIRTTIQTLARREHNPMHKDMLEMVEEEIERVNDVITNLLDFARPRPPQAELIQVSELYEGLIALVNASARRQQVRLKVTCSKHLLIFADKGHMRQILMNLILNALQSMPAAGGEIQLIAIRNDDKIKLTVADNGPGIPSALQSRITEPFFTTRETGTGLGLAICQVLAASNHITLHIYSRADQGTRVELHCPGPEERKPDHE</sequence>
<keyword evidence="4" id="KW-0597">Phosphoprotein</keyword>
<dbReference type="GO" id="GO:0005524">
    <property type="term" value="F:ATP binding"/>
    <property type="evidence" value="ECO:0007669"/>
    <property type="project" value="UniProtKB-KW"/>
</dbReference>
<dbReference type="InterPro" id="IPR003660">
    <property type="entry name" value="HAMP_dom"/>
</dbReference>
<proteinExistence type="predicted"/>
<evidence type="ECO:0000256" key="7">
    <source>
        <dbReference type="ARBA" id="ARBA00022777"/>
    </source>
</evidence>
<dbReference type="InterPro" id="IPR036097">
    <property type="entry name" value="HisK_dim/P_sf"/>
</dbReference>
<dbReference type="Pfam" id="PF02518">
    <property type="entry name" value="HATPase_c"/>
    <property type="match status" value="1"/>
</dbReference>
<dbReference type="SUPFAM" id="SSF47384">
    <property type="entry name" value="Homodimeric domain of signal transducing histidine kinase"/>
    <property type="match status" value="1"/>
</dbReference>
<dbReference type="EC" id="2.7.13.3" evidence="3"/>
<dbReference type="PRINTS" id="PR00344">
    <property type="entry name" value="BCTRLSENSOR"/>
</dbReference>
<organism evidence="13 15">
    <name type="scientific">Oceanimonas baumannii</name>
    <dbReference type="NCBI Taxonomy" id="129578"/>
    <lineage>
        <taxon>Bacteria</taxon>
        <taxon>Pseudomonadati</taxon>
        <taxon>Pseudomonadota</taxon>
        <taxon>Gammaproteobacteria</taxon>
        <taxon>Aeromonadales</taxon>
        <taxon>Aeromonadaceae</taxon>
        <taxon>Oceanimonas</taxon>
    </lineage>
</organism>
<dbReference type="InterPro" id="IPR036890">
    <property type="entry name" value="HATPase_C_sf"/>
</dbReference>
<keyword evidence="10" id="KW-0472">Membrane</keyword>
<gene>
    <name evidence="13" type="ORF">B6S09_05080</name>
    <name evidence="14" type="ORF">LY04_00735</name>
</gene>
<dbReference type="Proteomes" id="UP000295058">
    <property type="component" value="Unassembled WGS sequence"/>
</dbReference>
<dbReference type="PANTHER" id="PTHR43065">
    <property type="entry name" value="SENSOR HISTIDINE KINASE"/>
    <property type="match status" value="1"/>
</dbReference>
<feature type="domain" description="Histidine kinase" evidence="11">
    <location>
        <begin position="352"/>
        <end position="558"/>
    </location>
</feature>
<evidence type="ECO:0000259" key="11">
    <source>
        <dbReference type="PROSITE" id="PS50109"/>
    </source>
</evidence>
<dbReference type="PROSITE" id="PS50885">
    <property type="entry name" value="HAMP"/>
    <property type="match status" value="1"/>
</dbReference>
<dbReference type="SUPFAM" id="SSF158472">
    <property type="entry name" value="HAMP domain-like"/>
    <property type="match status" value="1"/>
</dbReference>
<evidence type="ECO:0000256" key="8">
    <source>
        <dbReference type="ARBA" id="ARBA00022840"/>
    </source>
</evidence>
<evidence type="ECO:0000313" key="13">
    <source>
        <dbReference type="EMBL" id="OYD25587.1"/>
    </source>
</evidence>
<dbReference type="AlphaFoldDB" id="A0A235CNI3"/>
<dbReference type="Gene3D" id="6.10.340.10">
    <property type="match status" value="1"/>
</dbReference>
<keyword evidence="10" id="KW-1133">Transmembrane helix</keyword>
<evidence type="ECO:0000256" key="10">
    <source>
        <dbReference type="SAM" id="Phobius"/>
    </source>
</evidence>
<feature type="transmembrane region" description="Helical" evidence="10">
    <location>
        <begin position="261"/>
        <end position="281"/>
    </location>
</feature>
<dbReference type="InterPro" id="IPR004358">
    <property type="entry name" value="Sig_transdc_His_kin-like_C"/>
</dbReference>
<name>A0A235CNI3_9GAMM</name>
<dbReference type="GO" id="GO:0016020">
    <property type="term" value="C:membrane"/>
    <property type="evidence" value="ECO:0007669"/>
    <property type="project" value="UniProtKB-SubCell"/>
</dbReference>
<dbReference type="PROSITE" id="PS50109">
    <property type="entry name" value="HIS_KIN"/>
    <property type="match status" value="1"/>
</dbReference>
<dbReference type="InterPro" id="IPR005467">
    <property type="entry name" value="His_kinase_dom"/>
</dbReference>
<dbReference type="SUPFAM" id="SSF55874">
    <property type="entry name" value="ATPase domain of HSP90 chaperone/DNA topoisomerase II/histidine kinase"/>
    <property type="match status" value="1"/>
</dbReference>
<dbReference type="EMBL" id="SODO01000002">
    <property type="protein sequence ID" value="TDW61203.1"/>
    <property type="molecule type" value="Genomic_DNA"/>
</dbReference>
<dbReference type="Proteomes" id="UP000243640">
    <property type="component" value="Unassembled WGS sequence"/>
</dbReference>
<dbReference type="OrthoDB" id="9776727at2"/>
<evidence type="ECO:0000313" key="16">
    <source>
        <dbReference type="Proteomes" id="UP000295058"/>
    </source>
</evidence>
<dbReference type="Gene3D" id="1.10.287.130">
    <property type="match status" value="1"/>
</dbReference>
<dbReference type="CDD" id="cd00082">
    <property type="entry name" value="HisKA"/>
    <property type="match status" value="1"/>
</dbReference>